<evidence type="ECO:0000256" key="1">
    <source>
        <dbReference type="SAM" id="MobiDB-lite"/>
    </source>
</evidence>
<reference evidence="2" key="1">
    <citation type="submission" date="2022-11" db="EMBL/GenBank/DDBJ databases">
        <title>Chromosome-level genome of Pogonophryne albipinna.</title>
        <authorList>
            <person name="Jo E."/>
        </authorList>
    </citation>
    <scope>NUCLEOTIDE SEQUENCE</scope>
    <source>
        <strain evidence="2">SGF0006</strain>
        <tissue evidence="2">Muscle</tissue>
    </source>
</reference>
<protein>
    <submittedName>
        <fullName evidence="2">Uncharacterized protein</fullName>
    </submittedName>
</protein>
<feature type="compositionally biased region" description="Basic and acidic residues" evidence="1">
    <location>
        <begin position="162"/>
        <end position="181"/>
    </location>
</feature>
<dbReference type="Proteomes" id="UP001219934">
    <property type="component" value="Unassembled WGS sequence"/>
</dbReference>
<sequence>MVIHGHHKYEFGWKESFEGRKERGDETCQSWKVLHHSWKSIGAKKMRHFKNEPKGDRDGGDEFLNRLSDKAVSCEDTLPRYSGAQQDKRSSFSQPTCLDTLVEHEAVRFSLLGASISDAAVCGFSKQAVIVRWADNPFCLLSQDLSITMGPGSRKEQRKPHSQKETKDAEKRGRGGGRETEGDMWASSAGLARLKGNRQSENVNPKKRHQSQGQWYQVGACLLLRSVLAAPSRHWRPIKQVGWDFA</sequence>
<evidence type="ECO:0000313" key="2">
    <source>
        <dbReference type="EMBL" id="KAJ4928740.1"/>
    </source>
</evidence>
<name>A0AAD6FCE0_9TELE</name>
<organism evidence="2 3">
    <name type="scientific">Pogonophryne albipinna</name>
    <dbReference type="NCBI Taxonomy" id="1090488"/>
    <lineage>
        <taxon>Eukaryota</taxon>
        <taxon>Metazoa</taxon>
        <taxon>Chordata</taxon>
        <taxon>Craniata</taxon>
        <taxon>Vertebrata</taxon>
        <taxon>Euteleostomi</taxon>
        <taxon>Actinopterygii</taxon>
        <taxon>Neopterygii</taxon>
        <taxon>Teleostei</taxon>
        <taxon>Neoteleostei</taxon>
        <taxon>Acanthomorphata</taxon>
        <taxon>Eupercaria</taxon>
        <taxon>Perciformes</taxon>
        <taxon>Notothenioidei</taxon>
        <taxon>Pogonophryne</taxon>
    </lineage>
</organism>
<feature type="region of interest" description="Disordered" evidence="1">
    <location>
        <begin position="150"/>
        <end position="187"/>
    </location>
</feature>
<accession>A0AAD6FCE0</accession>
<feature type="non-terminal residue" evidence="2">
    <location>
        <position position="1"/>
    </location>
</feature>
<gene>
    <name evidence="2" type="ORF">JOQ06_004366</name>
</gene>
<keyword evidence="3" id="KW-1185">Reference proteome</keyword>
<dbReference type="AlphaFoldDB" id="A0AAD6FCE0"/>
<evidence type="ECO:0000313" key="3">
    <source>
        <dbReference type="Proteomes" id="UP001219934"/>
    </source>
</evidence>
<comment type="caution">
    <text evidence="2">The sequence shown here is derived from an EMBL/GenBank/DDBJ whole genome shotgun (WGS) entry which is preliminary data.</text>
</comment>
<proteinExistence type="predicted"/>
<dbReference type="EMBL" id="JAPTMU010000017">
    <property type="protein sequence ID" value="KAJ4928740.1"/>
    <property type="molecule type" value="Genomic_DNA"/>
</dbReference>